<dbReference type="PANTHER" id="PTHR33170:SF41">
    <property type="entry name" value="CCHC-TYPE DOMAIN-CONTAINING PROTEIN"/>
    <property type="match status" value="1"/>
</dbReference>
<feature type="compositionally biased region" description="Basic residues" evidence="1">
    <location>
        <begin position="576"/>
        <end position="594"/>
    </location>
</feature>
<protein>
    <submittedName>
        <fullName evidence="2">Uncharacterized protein</fullName>
    </submittedName>
</protein>
<proteinExistence type="predicted"/>
<dbReference type="GO" id="GO:0003676">
    <property type="term" value="F:nucleic acid binding"/>
    <property type="evidence" value="ECO:0007669"/>
    <property type="project" value="InterPro"/>
</dbReference>
<evidence type="ECO:0000313" key="2">
    <source>
        <dbReference type="EMBL" id="PWZ52106.1"/>
    </source>
</evidence>
<dbReference type="PANTHER" id="PTHR33170">
    <property type="entry name" value="DUF4283 DOMAIN-CONTAINING PROTEIN-RELATED"/>
    <property type="match status" value="1"/>
</dbReference>
<gene>
    <name evidence="2" type="ORF">Zm00014a_036659</name>
</gene>
<dbReference type="EMBL" id="NCVQ01000001">
    <property type="protein sequence ID" value="PWZ52106.1"/>
    <property type="molecule type" value="Genomic_DNA"/>
</dbReference>
<dbReference type="InterPro" id="IPR036875">
    <property type="entry name" value="Znf_CCHC_sf"/>
</dbReference>
<dbReference type="SUPFAM" id="SSF57756">
    <property type="entry name" value="Retrovirus zinc finger-like domains"/>
    <property type="match status" value="1"/>
</dbReference>
<feature type="region of interest" description="Disordered" evidence="1">
    <location>
        <begin position="1"/>
        <end position="47"/>
    </location>
</feature>
<dbReference type="ExpressionAtlas" id="A0A317Y1R9">
    <property type="expression patterns" value="baseline and differential"/>
</dbReference>
<dbReference type="Gene3D" id="4.10.60.10">
    <property type="entry name" value="Zinc finger, CCHC-type"/>
    <property type="match status" value="1"/>
</dbReference>
<name>A0A317Y1R9_MAIZE</name>
<evidence type="ECO:0000256" key="1">
    <source>
        <dbReference type="SAM" id="MobiDB-lite"/>
    </source>
</evidence>
<reference evidence="2" key="1">
    <citation type="journal article" date="2018" name="Nat. Genet.">
        <title>Extensive intraspecific gene order and gene structural variations between Mo17 and other maize genomes.</title>
        <authorList>
            <person name="Sun S."/>
            <person name="Zhou Y."/>
            <person name="Chen J."/>
            <person name="Shi J."/>
            <person name="Zhao H."/>
            <person name="Zhao H."/>
            <person name="Song W."/>
            <person name="Zhang M."/>
            <person name="Cui Y."/>
            <person name="Dong X."/>
            <person name="Liu H."/>
            <person name="Ma X."/>
            <person name="Jiao Y."/>
            <person name="Wang B."/>
            <person name="Wei X."/>
            <person name="Stein J.C."/>
            <person name="Glaubitz J.C."/>
            <person name="Lu F."/>
            <person name="Yu G."/>
            <person name="Liang C."/>
            <person name="Fengler K."/>
            <person name="Li B."/>
            <person name="Rafalski A."/>
            <person name="Schnable P.S."/>
            <person name="Ware D.H."/>
            <person name="Buckler E.S."/>
            <person name="Lai J."/>
        </authorList>
    </citation>
    <scope>NUCLEOTIDE SEQUENCE [LARGE SCALE GENOMIC DNA]</scope>
    <source>
        <tissue evidence="2">Seedling</tissue>
    </source>
</reference>
<feature type="compositionally biased region" description="Basic and acidic residues" evidence="1">
    <location>
        <begin position="28"/>
        <end position="47"/>
    </location>
</feature>
<dbReference type="Proteomes" id="UP000251960">
    <property type="component" value="Chromosome 1"/>
</dbReference>
<dbReference type="GO" id="GO:0008270">
    <property type="term" value="F:zinc ion binding"/>
    <property type="evidence" value="ECO:0007669"/>
    <property type="project" value="InterPro"/>
</dbReference>
<comment type="caution">
    <text evidence="2">The sequence shown here is derived from an EMBL/GenBank/DDBJ whole genome shotgun (WGS) entry which is preliminary data.</text>
</comment>
<feature type="region of interest" description="Disordered" evidence="1">
    <location>
        <begin position="297"/>
        <end position="361"/>
    </location>
</feature>
<organism evidence="2">
    <name type="scientific">Zea mays</name>
    <name type="common">Maize</name>
    <dbReference type="NCBI Taxonomy" id="4577"/>
    <lineage>
        <taxon>Eukaryota</taxon>
        <taxon>Viridiplantae</taxon>
        <taxon>Streptophyta</taxon>
        <taxon>Embryophyta</taxon>
        <taxon>Tracheophyta</taxon>
        <taxon>Spermatophyta</taxon>
        <taxon>Magnoliopsida</taxon>
        <taxon>Liliopsida</taxon>
        <taxon>Poales</taxon>
        <taxon>Poaceae</taxon>
        <taxon>PACMAD clade</taxon>
        <taxon>Panicoideae</taxon>
        <taxon>Andropogonodae</taxon>
        <taxon>Andropogoneae</taxon>
        <taxon>Tripsacinae</taxon>
        <taxon>Zea</taxon>
    </lineage>
</organism>
<feature type="compositionally biased region" description="Polar residues" evidence="1">
    <location>
        <begin position="565"/>
        <end position="575"/>
    </location>
</feature>
<dbReference type="AlphaFoldDB" id="A0A317Y1R9"/>
<accession>A0A317Y1R9</accession>
<feature type="region of interest" description="Disordered" evidence="1">
    <location>
        <begin position="565"/>
        <end position="605"/>
    </location>
</feature>
<feature type="compositionally biased region" description="Basic and acidic residues" evidence="1">
    <location>
        <begin position="303"/>
        <end position="338"/>
    </location>
</feature>
<sequence length="605" mass="65979">MAVGEPRAVDHKQVSANAGPLLPSASAKGEKKNTVNKEKEGTKEEGKLNSKGYCHRCYGKGHVMSECTAELFCEVCGTDTHIKLKCPVFNAPKVHAIPAGFAIKNGGFFHIPSNKKLTKGSNENRLAIIQVVEGCISLDNVIRELERLLPGLGPWYVDQITPKVFRTSFPAAAELQRMIEWGPVQTKSQKAILEFKASSSGGRVKATLTDVWIQFDGLPSALCTYPHIWGVGSTLGTTVEVDMVFFRKHDICRMMVGVIDPEAVPSAGEVEINRVIYEVHYWVERHLVDGVPVPLAFDQDGEEGSRKDKDNLGDPKGKADRNKNGPENSSEEKNENGSKADGGQVQKEDVNGGADGGNHNLVVSHETHTASELQAFAPTELMDEHQGMAVDAVLEPMVDNFMVSGTPEMETRAARVERLAAIPETELPSGRKRRSCTTDEHSLARAERLKTERNGGMCNVFNVPIFDKVFNIPIDTAVANLSSIGISLGGNGGEIAASIDVISKLYSNRVEPDGGKDGIAITATEPETIEEEDEIDPLMLHNLCGEIMEELLDIDFVNNSNWQKSGDSVSLSKPSHSGRVKLGRPRKGKEKKKNIQQNERGVLEL</sequence>